<evidence type="ECO:0000256" key="3">
    <source>
        <dbReference type="ARBA" id="ARBA00022692"/>
    </source>
</evidence>
<comment type="similarity">
    <text evidence="2">Belongs to the clarin family.</text>
</comment>
<evidence type="ECO:0000313" key="7">
    <source>
        <dbReference type="Ensembl" id="ENSEBUP00000000692.1"/>
    </source>
</evidence>
<dbReference type="GeneTree" id="ENSGT00850000132319"/>
<dbReference type="InterPro" id="IPR026748">
    <property type="entry name" value="Clarin"/>
</dbReference>
<keyword evidence="8" id="KW-1185">Reference proteome</keyword>
<dbReference type="GO" id="GO:0007605">
    <property type="term" value="P:sensory perception of sound"/>
    <property type="evidence" value="ECO:0007669"/>
    <property type="project" value="UniProtKB-ARBA"/>
</dbReference>
<reference evidence="7" key="1">
    <citation type="submission" date="2025-08" db="UniProtKB">
        <authorList>
            <consortium name="Ensembl"/>
        </authorList>
    </citation>
    <scope>IDENTIFICATION</scope>
</reference>
<dbReference type="Ensembl" id="ENSEBUT00000000998.1">
    <property type="protein sequence ID" value="ENSEBUP00000000692.1"/>
    <property type="gene ID" value="ENSEBUG00000000777.1"/>
</dbReference>
<organism evidence="7 8">
    <name type="scientific">Eptatretus burgeri</name>
    <name type="common">Inshore hagfish</name>
    <dbReference type="NCBI Taxonomy" id="7764"/>
    <lineage>
        <taxon>Eukaryota</taxon>
        <taxon>Metazoa</taxon>
        <taxon>Chordata</taxon>
        <taxon>Craniata</taxon>
        <taxon>Vertebrata</taxon>
        <taxon>Cyclostomata</taxon>
        <taxon>Myxini</taxon>
        <taxon>Myxiniformes</taxon>
        <taxon>Myxinidae</taxon>
        <taxon>Eptatretinae</taxon>
        <taxon>Eptatretus</taxon>
    </lineage>
</organism>
<keyword evidence="5 6" id="KW-0472">Membrane</keyword>
<sequence length="228" mass="25315">MVSVRKRVHFLLACAASLCTLGLLVVSMGLQEWIMLKSQCPIASSIVTYFKSTYGLFSGMAPALCLIQAPSFYSVPSTLFKDGSKTNQGLYVTVLVLLALGILSALFASVLSFYNGVTNPYVTLHGPRGLYVWNSICFVSCLLVLILHALNVQCAGLSVVFALSMKNNTTEELRLENTFLVCYWLVLAAMLTCLIPIGLTYFYYHLKRREVKLMQFTNPAVTKDIMMY</sequence>
<evidence type="ECO:0008006" key="9">
    <source>
        <dbReference type="Google" id="ProtNLM"/>
    </source>
</evidence>
<dbReference type="OMA" id="CPIASSI"/>
<dbReference type="GO" id="GO:0016020">
    <property type="term" value="C:membrane"/>
    <property type="evidence" value="ECO:0007669"/>
    <property type="project" value="UniProtKB-SubCell"/>
</dbReference>
<evidence type="ECO:0000256" key="2">
    <source>
        <dbReference type="ARBA" id="ARBA00005787"/>
    </source>
</evidence>
<dbReference type="PANTHER" id="PTHR31548">
    <property type="entry name" value="CLARIN"/>
    <property type="match status" value="1"/>
</dbReference>
<keyword evidence="3 6" id="KW-0812">Transmembrane</keyword>
<protein>
    <recommendedName>
        <fullName evidence="9">Clarin 3</fullName>
    </recommendedName>
</protein>
<evidence type="ECO:0000313" key="8">
    <source>
        <dbReference type="Proteomes" id="UP000694388"/>
    </source>
</evidence>
<feature type="transmembrane region" description="Helical" evidence="6">
    <location>
        <begin position="88"/>
        <end position="111"/>
    </location>
</feature>
<evidence type="ECO:0000256" key="4">
    <source>
        <dbReference type="ARBA" id="ARBA00022989"/>
    </source>
</evidence>
<reference evidence="7" key="2">
    <citation type="submission" date="2025-09" db="UniProtKB">
        <authorList>
            <consortium name="Ensembl"/>
        </authorList>
    </citation>
    <scope>IDENTIFICATION</scope>
</reference>
<feature type="transmembrane region" description="Helical" evidence="6">
    <location>
        <begin position="131"/>
        <end position="161"/>
    </location>
</feature>
<evidence type="ECO:0000256" key="1">
    <source>
        <dbReference type="ARBA" id="ARBA00004141"/>
    </source>
</evidence>
<evidence type="ECO:0000256" key="6">
    <source>
        <dbReference type="SAM" id="Phobius"/>
    </source>
</evidence>
<dbReference type="Proteomes" id="UP000694388">
    <property type="component" value="Unplaced"/>
</dbReference>
<keyword evidence="4 6" id="KW-1133">Transmembrane helix</keyword>
<dbReference type="PANTHER" id="PTHR31548:SF3">
    <property type="entry name" value="CLARIN-3"/>
    <property type="match status" value="1"/>
</dbReference>
<feature type="transmembrane region" description="Helical" evidence="6">
    <location>
        <begin position="181"/>
        <end position="204"/>
    </location>
</feature>
<dbReference type="Pfam" id="PF25807">
    <property type="entry name" value="Clarin-2"/>
    <property type="match status" value="1"/>
</dbReference>
<proteinExistence type="inferred from homology"/>
<accession>A0A8C4N421</accession>
<dbReference type="AlphaFoldDB" id="A0A8C4N421"/>
<name>A0A8C4N421_EPTBU</name>
<evidence type="ECO:0000256" key="5">
    <source>
        <dbReference type="ARBA" id="ARBA00023136"/>
    </source>
</evidence>
<comment type="subcellular location">
    <subcellularLocation>
        <location evidence="1">Membrane</location>
        <topology evidence="1">Multi-pass membrane protein</topology>
    </subcellularLocation>
</comment>